<dbReference type="Pfam" id="PF10551">
    <property type="entry name" value="MULE"/>
    <property type="match status" value="1"/>
</dbReference>
<evidence type="ECO:0000256" key="2">
    <source>
        <dbReference type="ARBA" id="ARBA00022723"/>
    </source>
</evidence>
<comment type="caution">
    <text evidence="9">The sequence shown here is derived from an EMBL/GenBank/DDBJ whole genome shotgun (WGS) entry which is preliminary data.</text>
</comment>
<keyword evidence="2 6" id="KW-0479">Metal-binding</keyword>
<proteinExistence type="inferred from homology"/>
<dbReference type="InterPro" id="IPR007527">
    <property type="entry name" value="Znf_SWIM"/>
</dbReference>
<comment type="subcellular location">
    <subcellularLocation>
        <location evidence="6">Nucleus</location>
    </subcellularLocation>
</comment>
<evidence type="ECO:0000313" key="10">
    <source>
        <dbReference type="Proteomes" id="UP000594638"/>
    </source>
</evidence>
<keyword evidence="10" id="KW-1185">Reference proteome</keyword>
<feature type="compositionally biased region" description="Polar residues" evidence="7">
    <location>
        <begin position="105"/>
        <end position="114"/>
    </location>
</feature>
<evidence type="ECO:0000256" key="3">
    <source>
        <dbReference type="ARBA" id="ARBA00022771"/>
    </source>
</evidence>
<protein>
    <recommendedName>
        <fullName evidence="6">Protein FAR1-RELATED SEQUENCE</fullName>
    </recommendedName>
</protein>
<dbReference type="OrthoDB" id="1845384at2759"/>
<comment type="function">
    <text evidence="6">Putative transcription activator involved in regulating light control of development.</text>
</comment>
<dbReference type="InterPro" id="IPR004330">
    <property type="entry name" value="FAR1_DNA_bnd_dom"/>
</dbReference>
<dbReference type="Gramene" id="OE9A033325T3">
    <property type="protein sequence ID" value="OE9A033325C3"/>
    <property type="gene ID" value="OE9A033325"/>
</dbReference>
<dbReference type="PANTHER" id="PTHR31669">
    <property type="entry name" value="PROTEIN FAR1-RELATED SEQUENCE 10-RELATED"/>
    <property type="match status" value="1"/>
</dbReference>
<evidence type="ECO:0000256" key="5">
    <source>
        <dbReference type="PROSITE-ProRule" id="PRU00325"/>
    </source>
</evidence>
<dbReference type="EMBL" id="CACTIH010005449">
    <property type="protein sequence ID" value="CAA2993406.1"/>
    <property type="molecule type" value="Genomic_DNA"/>
</dbReference>
<dbReference type="Proteomes" id="UP000594638">
    <property type="component" value="Unassembled WGS sequence"/>
</dbReference>
<keyword evidence="4 6" id="KW-0862">Zinc</keyword>
<feature type="domain" description="SWIM-type" evidence="8">
    <location>
        <begin position="533"/>
        <end position="569"/>
    </location>
</feature>
<accession>A0A8S0SK00</accession>
<evidence type="ECO:0000256" key="7">
    <source>
        <dbReference type="SAM" id="MobiDB-lite"/>
    </source>
</evidence>
<dbReference type="Gramene" id="OE9A033325T2">
    <property type="protein sequence ID" value="OE9A033325C2"/>
    <property type="gene ID" value="OE9A033325"/>
</dbReference>
<dbReference type="GO" id="GO:0008270">
    <property type="term" value="F:zinc ion binding"/>
    <property type="evidence" value="ECO:0007669"/>
    <property type="project" value="UniProtKB-UniRule"/>
</dbReference>
<keyword evidence="6" id="KW-0539">Nucleus</keyword>
<evidence type="ECO:0000313" key="9">
    <source>
        <dbReference type="EMBL" id="CAA2993406.1"/>
    </source>
</evidence>
<feature type="compositionally biased region" description="Basic and acidic residues" evidence="7">
    <location>
        <begin position="1"/>
        <end position="20"/>
    </location>
</feature>
<organism evidence="9 10">
    <name type="scientific">Olea europaea subsp. europaea</name>
    <dbReference type="NCBI Taxonomy" id="158383"/>
    <lineage>
        <taxon>Eukaryota</taxon>
        <taxon>Viridiplantae</taxon>
        <taxon>Streptophyta</taxon>
        <taxon>Embryophyta</taxon>
        <taxon>Tracheophyta</taxon>
        <taxon>Spermatophyta</taxon>
        <taxon>Magnoliopsida</taxon>
        <taxon>eudicotyledons</taxon>
        <taxon>Gunneridae</taxon>
        <taxon>Pentapetalae</taxon>
        <taxon>asterids</taxon>
        <taxon>lamiids</taxon>
        <taxon>Lamiales</taxon>
        <taxon>Oleaceae</taxon>
        <taxon>Oleeae</taxon>
        <taxon>Olea</taxon>
    </lineage>
</organism>
<evidence type="ECO:0000256" key="1">
    <source>
        <dbReference type="ARBA" id="ARBA00005889"/>
    </source>
</evidence>
<feature type="region of interest" description="Disordered" evidence="7">
    <location>
        <begin position="1"/>
        <end position="45"/>
    </location>
</feature>
<dbReference type="GO" id="GO:0006355">
    <property type="term" value="P:regulation of DNA-templated transcription"/>
    <property type="evidence" value="ECO:0007669"/>
    <property type="project" value="UniProtKB-UniRule"/>
</dbReference>
<evidence type="ECO:0000256" key="6">
    <source>
        <dbReference type="RuleBase" id="RU367018"/>
    </source>
</evidence>
<keyword evidence="3 5" id="KW-0863">Zinc-finger</keyword>
<dbReference type="GO" id="GO:0005634">
    <property type="term" value="C:nucleus"/>
    <property type="evidence" value="ECO:0007669"/>
    <property type="project" value="UniProtKB-SubCell"/>
</dbReference>
<dbReference type="PANTHER" id="PTHR31669:SF283">
    <property type="entry name" value="PROTEIN FAR1-RELATED SEQUENCE"/>
    <property type="match status" value="1"/>
</dbReference>
<dbReference type="AlphaFoldDB" id="A0A8S0SK00"/>
<dbReference type="PROSITE" id="PS50966">
    <property type="entry name" value="ZF_SWIM"/>
    <property type="match status" value="1"/>
</dbReference>
<reference evidence="9 10" key="1">
    <citation type="submission" date="2019-12" db="EMBL/GenBank/DDBJ databases">
        <authorList>
            <person name="Alioto T."/>
            <person name="Alioto T."/>
            <person name="Gomez Garrido J."/>
        </authorList>
    </citation>
    <scope>NUCLEOTIDE SEQUENCE [LARGE SCALE GENOMIC DNA]</scope>
</reference>
<dbReference type="InterPro" id="IPR018289">
    <property type="entry name" value="MULE_transposase_dom"/>
</dbReference>
<dbReference type="InterPro" id="IPR031052">
    <property type="entry name" value="FHY3/FAR1"/>
</dbReference>
<dbReference type="Pfam" id="PF03101">
    <property type="entry name" value="FAR1"/>
    <property type="match status" value="1"/>
</dbReference>
<dbReference type="SMART" id="SM00575">
    <property type="entry name" value="ZnF_PMZ"/>
    <property type="match status" value="1"/>
</dbReference>
<evidence type="ECO:0000259" key="8">
    <source>
        <dbReference type="PROSITE" id="PS50966"/>
    </source>
</evidence>
<name>A0A8S0SK00_OLEEU</name>
<sequence>MEGNLDKDTALKNDNGRPDNDENDSGEKMNIQGFEQTSPKEEVEIPEVGMAFRSYEEVRNFYNRYAKSVGFNTAKVSTKNGDDGKQKYFSLACARSGKTPPPTAGRNSSRTRPPSKTECKARMNIAVYDDGRYVVTRVCLDHNHELNPGQPHEFRSSKMVTPQLKRKLEVNDSAVVEMECRSNIANARVLRLGKEDVEAIMIYCYQMQARNSNFFFRIERDEESRIRNVFWADARCRAAYESFGDVIYFDTTYLTKGYDVPLVMFVGVNHHGDSVLFGCGLISSEDTGSFLWLFKSWLTCMLGHSPKAVITDQCRAVQDAVREVFPNSRHCLSLWHIMKKFPTKLKEIAQYITIKMILKNIIYDSVKCNEFEDNWRNLINAYNLHDNEWLKSLYDDRHYWAPVYVKNTFLAGICTTQRRERMNAFFDNHVQSKTTVKQFIELYDNAMKSKIIKENNADFASFSACIPTVTNHPIEKQFQKIYTNEIFKLFQDELRGLIFCNASFVRAEGLTSVFEVTESILDKDGMFSKEVTFGVFLDEADGKLECICHLFEFKGILCRHATSVLIKKNVNNVPSCYVIKRWRKDIKHGYKLLNEVYDNVDGNDKNKRHRKLSPLMLDLQQLGVDSDEKCDFLIKLLTEAKSKLLSVAHADGCKPAKATSLI</sequence>
<gene>
    <name evidence="9" type="ORF">OLEA9_A033325</name>
</gene>
<evidence type="ECO:0000256" key="4">
    <source>
        <dbReference type="ARBA" id="ARBA00022833"/>
    </source>
</evidence>
<comment type="similarity">
    <text evidence="1 6">Belongs to the FHY3/FAR1 family.</text>
</comment>
<feature type="region of interest" description="Disordered" evidence="7">
    <location>
        <begin position="94"/>
        <end position="117"/>
    </location>
</feature>
<dbReference type="InterPro" id="IPR006564">
    <property type="entry name" value="Znf_PMZ"/>
</dbReference>